<dbReference type="GO" id="GO:0016020">
    <property type="term" value="C:membrane"/>
    <property type="evidence" value="ECO:0007669"/>
    <property type="project" value="UniProtKB-SubCell"/>
</dbReference>
<evidence type="ECO:0000256" key="12">
    <source>
        <dbReference type="SAM" id="Phobius"/>
    </source>
</evidence>
<feature type="binding site" evidence="11">
    <location>
        <position position="44"/>
    </location>
    <ligand>
        <name>Fe cation</name>
        <dbReference type="ChEBI" id="CHEBI:24875"/>
        <label>1</label>
    </ligand>
</feature>
<keyword evidence="6" id="KW-0249">Electron transport</keyword>
<evidence type="ECO:0000313" key="13">
    <source>
        <dbReference type="EMBL" id="RCL41442.1"/>
    </source>
</evidence>
<evidence type="ECO:0000256" key="1">
    <source>
        <dbReference type="ARBA" id="ARBA00004370"/>
    </source>
</evidence>
<gene>
    <name evidence="13" type="ORF">DBW96_02350</name>
</gene>
<dbReference type="AlphaFoldDB" id="A0A368BXA3"/>
<evidence type="ECO:0000256" key="8">
    <source>
        <dbReference type="ARBA" id="ARBA00023002"/>
    </source>
</evidence>
<keyword evidence="7 12" id="KW-1133">Transmembrane helix</keyword>
<organism evidence="13 14">
    <name type="scientific">SAR86 cluster bacterium</name>
    <dbReference type="NCBI Taxonomy" id="2030880"/>
    <lineage>
        <taxon>Bacteria</taxon>
        <taxon>Pseudomonadati</taxon>
        <taxon>Pseudomonadota</taxon>
        <taxon>Gammaproteobacteria</taxon>
        <taxon>SAR86 cluster</taxon>
    </lineage>
</organism>
<dbReference type="InterPro" id="IPR002680">
    <property type="entry name" value="AOX"/>
</dbReference>
<comment type="subcellular location">
    <subcellularLocation>
        <location evidence="1">Membrane</location>
    </subcellularLocation>
</comment>
<dbReference type="Pfam" id="PF01786">
    <property type="entry name" value="AOX"/>
    <property type="match status" value="1"/>
</dbReference>
<keyword evidence="5 11" id="KW-0479">Metal-binding</keyword>
<feature type="transmembrane region" description="Helical" evidence="12">
    <location>
        <begin position="41"/>
        <end position="60"/>
    </location>
</feature>
<feature type="transmembrane region" description="Helical" evidence="12">
    <location>
        <begin position="103"/>
        <end position="123"/>
    </location>
</feature>
<accession>A0A368BXA3</accession>
<proteinExistence type="predicted"/>
<feature type="binding site" evidence="11">
    <location>
        <position position="186"/>
    </location>
    <ligand>
        <name>Fe cation</name>
        <dbReference type="ChEBI" id="CHEBI:24875"/>
        <label>2</label>
    </ligand>
</feature>
<comment type="cofactor">
    <cofactor evidence="11">
        <name>Fe cation</name>
        <dbReference type="ChEBI" id="CHEBI:24875"/>
    </cofactor>
    <text evidence="11">Binds 2 iron ions per subunit.</text>
</comment>
<dbReference type="Gene3D" id="1.20.1260.140">
    <property type="entry name" value="Alternative oxidase"/>
    <property type="match status" value="1"/>
</dbReference>
<dbReference type="Proteomes" id="UP000253307">
    <property type="component" value="Unassembled WGS sequence"/>
</dbReference>
<evidence type="ECO:0000256" key="11">
    <source>
        <dbReference type="PIRSR" id="PIRSR005229-1"/>
    </source>
</evidence>
<keyword evidence="10 12" id="KW-0472">Membrane</keyword>
<evidence type="ECO:0000313" key="14">
    <source>
        <dbReference type="Proteomes" id="UP000253307"/>
    </source>
</evidence>
<feature type="binding site" evidence="11">
    <location>
        <position position="189"/>
    </location>
    <ligand>
        <name>Fe cation</name>
        <dbReference type="ChEBI" id="CHEBI:24875"/>
        <label>2</label>
    </ligand>
</feature>
<evidence type="ECO:0000256" key="5">
    <source>
        <dbReference type="ARBA" id="ARBA00022723"/>
    </source>
</evidence>
<dbReference type="PANTHER" id="PTHR31803">
    <property type="entry name" value="ALTERNATIVE OXIDASE"/>
    <property type="match status" value="1"/>
</dbReference>
<sequence>MQILDKLNKQNISDAFALSMTKFFRIIADTFFAKKYGHRAVVLETVAGVPGMVAGVWMHFKSLRVMKAGYGEQIREMLAEAENERMHLMFFIEIAKPNYFERFIVLFAQVIFGLFYLFIYIFFTRTAHRMIGYFEDEAVKSYTEYLELVESGKIENIQAPKLAINYYKLGTNAKLSDLIRCVRADEEHHSETNHNYADNL</sequence>
<feature type="binding site" evidence="11">
    <location>
        <position position="87"/>
    </location>
    <ligand>
        <name>Fe cation</name>
        <dbReference type="ChEBI" id="CHEBI:24875"/>
        <label>1</label>
    </ligand>
</feature>
<reference evidence="13 14" key="1">
    <citation type="journal article" date="2018" name="Microbiome">
        <title>Fine metagenomic profile of the Mediterranean stratified and mixed water columns revealed by assembly and recruitment.</title>
        <authorList>
            <person name="Haro-Moreno J.M."/>
            <person name="Lopez-Perez M."/>
            <person name="De La Torre J.R."/>
            <person name="Picazo A."/>
            <person name="Camacho A."/>
            <person name="Rodriguez-Valera F."/>
        </authorList>
    </citation>
    <scope>NUCLEOTIDE SEQUENCE [LARGE SCALE GENOMIC DNA]</scope>
    <source>
        <strain evidence="13">MED-G82</strain>
    </source>
</reference>
<dbReference type="PIRSF" id="PIRSF005229">
    <property type="entry name" value="AOX"/>
    <property type="match status" value="1"/>
</dbReference>
<feature type="binding site" evidence="11">
    <location>
        <position position="84"/>
    </location>
    <ligand>
        <name>Fe cation</name>
        <dbReference type="ChEBI" id="CHEBI:24875"/>
        <label>1</label>
    </ligand>
</feature>
<evidence type="ECO:0000256" key="9">
    <source>
        <dbReference type="ARBA" id="ARBA00023004"/>
    </source>
</evidence>
<comment type="caution">
    <text evidence="13">The sequence shown here is derived from an EMBL/GenBank/DDBJ whole genome shotgun (WGS) entry which is preliminary data.</text>
</comment>
<dbReference type="GO" id="GO:0009916">
    <property type="term" value="F:alternative oxidase activity"/>
    <property type="evidence" value="ECO:0007669"/>
    <property type="project" value="InterPro"/>
</dbReference>
<evidence type="ECO:0000256" key="7">
    <source>
        <dbReference type="ARBA" id="ARBA00022989"/>
    </source>
</evidence>
<protein>
    <submittedName>
        <fullName evidence="13">Oxidase</fullName>
    </submittedName>
</protein>
<evidence type="ECO:0000256" key="10">
    <source>
        <dbReference type="ARBA" id="ARBA00023136"/>
    </source>
</evidence>
<dbReference type="GO" id="GO:0010230">
    <property type="term" value="P:alternative respiration"/>
    <property type="evidence" value="ECO:0007669"/>
    <property type="project" value="TreeGrafter"/>
</dbReference>
<dbReference type="PANTHER" id="PTHR31803:SF3">
    <property type="entry name" value="ALTERNATIVE OXIDASE"/>
    <property type="match status" value="1"/>
</dbReference>
<evidence type="ECO:0000256" key="4">
    <source>
        <dbReference type="ARBA" id="ARBA00022692"/>
    </source>
</evidence>
<feature type="binding site" evidence="11">
    <location>
        <position position="84"/>
    </location>
    <ligand>
        <name>Fe cation</name>
        <dbReference type="ChEBI" id="CHEBI:24875"/>
        <label>2</label>
    </ligand>
</feature>
<feature type="binding site" evidence="11">
    <location>
        <position position="186"/>
    </location>
    <ligand>
        <name>Fe cation</name>
        <dbReference type="ChEBI" id="CHEBI:24875"/>
        <label>1</label>
    </ligand>
</feature>
<keyword evidence="8" id="KW-0560">Oxidoreductase</keyword>
<name>A0A368BXA3_9GAMM</name>
<keyword evidence="3" id="KW-0679">Respiratory chain</keyword>
<evidence type="ECO:0000256" key="2">
    <source>
        <dbReference type="ARBA" id="ARBA00022448"/>
    </source>
</evidence>
<evidence type="ECO:0000256" key="3">
    <source>
        <dbReference type="ARBA" id="ARBA00022660"/>
    </source>
</evidence>
<dbReference type="GO" id="GO:0046872">
    <property type="term" value="F:metal ion binding"/>
    <property type="evidence" value="ECO:0007669"/>
    <property type="project" value="UniProtKB-KW"/>
</dbReference>
<dbReference type="EMBL" id="QOPE01000013">
    <property type="protein sequence ID" value="RCL41442.1"/>
    <property type="molecule type" value="Genomic_DNA"/>
</dbReference>
<evidence type="ECO:0000256" key="6">
    <source>
        <dbReference type="ARBA" id="ARBA00022982"/>
    </source>
</evidence>
<keyword evidence="2" id="KW-0813">Transport</keyword>
<keyword evidence="9 11" id="KW-0408">Iron</keyword>
<feature type="binding site" evidence="11">
    <location>
        <position position="135"/>
    </location>
    <ligand>
        <name>Fe cation</name>
        <dbReference type="ChEBI" id="CHEBI:24875"/>
        <label>2</label>
    </ligand>
</feature>
<keyword evidence="4 12" id="KW-0812">Transmembrane</keyword>
<dbReference type="InterPro" id="IPR038659">
    <property type="entry name" value="AOX_sf"/>
</dbReference>